<evidence type="ECO:0000256" key="2">
    <source>
        <dbReference type="ARBA" id="ARBA00001911"/>
    </source>
</evidence>
<dbReference type="PANTHER" id="PTHR43622:SF7">
    <property type="entry name" value="3-DEHYDROQUINATE SYNTHASE, CHLOROPLASTIC"/>
    <property type="match status" value="1"/>
</dbReference>
<keyword evidence="10 18" id="KW-0028">Amino-acid biosynthesis</keyword>
<dbReference type="GO" id="GO:0046872">
    <property type="term" value="F:metal ion binding"/>
    <property type="evidence" value="ECO:0007669"/>
    <property type="project" value="UniProtKB-KW"/>
</dbReference>
<comment type="pathway">
    <text evidence="5 18">Metabolic intermediate biosynthesis; chorismate biosynthesis; chorismate from D-erythrose 4-phosphate and phosphoenolpyruvate: step 2/7.</text>
</comment>
<evidence type="ECO:0000256" key="4">
    <source>
        <dbReference type="ARBA" id="ARBA00004496"/>
    </source>
</evidence>
<feature type="domain" description="3-dehydroquinate synthase C-terminal" evidence="20">
    <location>
        <begin position="182"/>
        <end position="323"/>
    </location>
</feature>
<dbReference type="Gene3D" id="3.40.50.1970">
    <property type="match status" value="1"/>
</dbReference>
<accession>A0A2T0BG54</accession>
<dbReference type="GO" id="GO:0005737">
    <property type="term" value="C:cytoplasm"/>
    <property type="evidence" value="ECO:0007669"/>
    <property type="project" value="UniProtKB-SubCell"/>
</dbReference>
<dbReference type="GO" id="GO:0000166">
    <property type="term" value="F:nucleotide binding"/>
    <property type="evidence" value="ECO:0007669"/>
    <property type="project" value="UniProtKB-KW"/>
</dbReference>
<sequence length="360" mass="40800">MNIIDINLREKCYKIYIERGILKYVGEKLKSSYEGRSIVVITDYNVEKLYLDILRESLLNAGFKVNSISIPPGEKSKTLEMLKKVYENLCKFNIRRSDIIISLGGGVVGDLAGFAAATYLRGIRYIQIPTSILAQVDSSVGGKVAVDLPWGKNLVGNFYHPDAVFIDPEVLSSLNDRFFSDGMSEVIKYGFIKDRSILDDLDSYSNRKDVLNNIDNIIYKCCSIKRELVEKDERDLGDRMMLNFGHTLGHAVEKYYNYERYSHGEAVAIGMTAVTGRTEEMGITKRGAYDYMKYILDKYGLPTCMPDLNRKEIIDSVALDKKSSGKDILNLIVLEEVGKAKIMKVKISQVQHFLFLDKIK</sequence>
<evidence type="ECO:0000313" key="21">
    <source>
        <dbReference type="EMBL" id="PRR82875.1"/>
    </source>
</evidence>
<keyword evidence="15 18" id="KW-0057">Aromatic amino acid biosynthesis</keyword>
<comment type="cofactor">
    <cofactor evidence="18">
        <name>Co(2+)</name>
        <dbReference type="ChEBI" id="CHEBI:48828"/>
    </cofactor>
    <cofactor evidence="18">
        <name>Zn(2+)</name>
        <dbReference type="ChEBI" id="CHEBI:29105"/>
    </cofactor>
    <text evidence="18">Binds 1 divalent metal cation per subunit. Can use either Co(2+) or Zn(2+).</text>
</comment>
<comment type="caution">
    <text evidence="21">The sequence shown here is derived from an EMBL/GenBank/DDBJ whole genome shotgun (WGS) entry which is preliminary data.</text>
</comment>
<dbReference type="RefSeq" id="WP_106010349.1">
    <property type="nucleotide sequence ID" value="NZ_JALCPJ010000011.1"/>
</dbReference>
<comment type="subcellular location">
    <subcellularLocation>
        <location evidence="4 18">Cytoplasm</location>
    </subcellularLocation>
</comment>
<dbReference type="GO" id="GO:0009423">
    <property type="term" value="P:chorismate biosynthetic process"/>
    <property type="evidence" value="ECO:0007669"/>
    <property type="project" value="UniProtKB-UniRule"/>
</dbReference>
<dbReference type="EC" id="4.2.3.4" evidence="7 18"/>
<evidence type="ECO:0000256" key="3">
    <source>
        <dbReference type="ARBA" id="ARBA00001947"/>
    </source>
</evidence>
<dbReference type="InterPro" id="IPR050071">
    <property type="entry name" value="Dehydroquinate_synthase"/>
</dbReference>
<feature type="binding site" evidence="18">
    <location>
        <begin position="106"/>
        <end position="110"/>
    </location>
    <ligand>
        <name>NAD(+)</name>
        <dbReference type="ChEBI" id="CHEBI:57540"/>
    </ligand>
</feature>
<name>A0A2T0BG54_9CLOT</name>
<feature type="domain" description="3-dehydroquinate synthase N-terminal" evidence="19">
    <location>
        <begin position="68"/>
        <end position="179"/>
    </location>
</feature>
<dbReference type="GO" id="GO:0008652">
    <property type="term" value="P:amino acid biosynthetic process"/>
    <property type="evidence" value="ECO:0007669"/>
    <property type="project" value="UniProtKB-KW"/>
</dbReference>
<dbReference type="Pfam" id="PF01761">
    <property type="entry name" value="DHQ_synthase"/>
    <property type="match status" value="1"/>
</dbReference>
<evidence type="ECO:0000256" key="16">
    <source>
        <dbReference type="ARBA" id="ARBA00023239"/>
    </source>
</evidence>
<evidence type="ECO:0000259" key="20">
    <source>
        <dbReference type="Pfam" id="PF24621"/>
    </source>
</evidence>
<evidence type="ECO:0000256" key="8">
    <source>
        <dbReference type="ARBA" id="ARBA00017684"/>
    </source>
</evidence>
<comment type="cofactor">
    <cofactor evidence="3">
        <name>Zn(2+)</name>
        <dbReference type="ChEBI" id="CHEBI:29105"/>
    </cofactor>
</comment>
<dbReference type="SUPFAM" id="SSF56796">
    <property type="entry name" value="Dehydroquinate synthase-like"/>
    <property type="match status" value="1"/>
</dbReference>
<keyword evidence="16 18" id="KW-0456">Lyase</keyword>
<keyword evidence="12 18" id="KW-0547">Nucleotide-binding</keyword>
<dbReference type="PANTHER" id="PTHR43622">
    <property type="entry name" value="3-DEHYDROQUINATE SYNTHASE"/>
    <property type="match status" value="1"/>
</dbReference>
<evidence type="ECO:0000313" key="22">
    <source>
        <dbReference type="Proteomes" id="UP000237798"/>
    </source>
</evidence>
<evidence type="ECO:0000256" key="13">
    <source>
        <dbReference type="ARBA" id="ARBA00022833"/>
    </source>
</evidence>
<keyword evidence="9 18" id="KW-0963">Cytoplasm</keyword>
<comment type="similarity">
    <text evidence="6 18">Belongs to the sugar phosphate cyclases superfamily. Dehydroquinate synthase family.</text>
</comment>
<dbReference type="GO" id="GO:0009073">
    <property type="term" value="P:aromatic amino acid family biosynthetic process"/>
    <property type="evidence" value="ECO:0007669"/>
    <property type="project" value="UniProtKB-KW"/>
</dbReference>
<dbReference type="HAMAP" id="MF_00110">
    <property type="entry name" value="DHQ_synthase"/>
    <property type="match status" value="1"/>
</dbReference>
<evidence type="ECO:0000256" key="6">
    <source>
        <dbReference type="ARBA" id="ARBA00005412"/>
    </source>
</evidence>
<reference evidence="21 22" key="1">
    <citation type="submission" date="2018-03" db="EMBL/GenBank/DDBJ databases">
        <title>Genome sequence of Clostridium luticellarii DSM 29923.</title>
        <authorList>
            <person name="Poehlein A."/>
            <person name="Daniel R."/>
        </authorList>
    </citation>
    <scope>NUCLEOTIDE SEQUENCE [LARGE SCALE GENOMIC DNA]</scope>
    <source>
        <strain evidence="21 22">DSM 29923</strain>
    </source>
</reference>
<evidence type="ECO:0000256" key="11">
    <source>
        <dbReference type="ARBA" id="ARBA00022723"/>
    </source>
</evidence>
<dbReference type="UniPathway" id="UPA00053">
    <property type="reaction ID" value="UER00085"/>
</dbReference>
<feature type="binding site" evidence="18">
    <location>
        <position position="152"/>
    </location>
    <ligand>
        <name>NAD(+)</name>
        <dbReference type="ChEBI" id="CHEBI:57540"/>
    </ligand>
</feature>
<keyword evidence="17 18" id="KW-0170">Cobalt</keyword>
<evidence type="ECO:0000256" key="12">
    <source>
        <dbReference type="ARBA" id="ARBA00022741"/>
    </source>
</evidence>
<feature type="binding site" evidence="18">
    <location>
        <position position="246"/>
    </location>
    <ligand>
        <name>Zn(2+)</name>
        <dbReference type="ChEBI" id="CHEBI:29105"/>
    </ligand>
</feature>
<comment type="caution">
    <text evidence="18">Lacks conserved residue(s) required for the propagation of feature annotation.</text>
</comment>
<evidence type="ECO:0000256" key="17">
    <source>
        <dbReference type="ARBA" id="ARBA00023285"/>
    </source>
</evidence>
<evidence type="ECO:0000256" key="15">
    <source>
        <dbReference type="ARBA" id="ARBA00023141"/>
    </source>
</evidence>
<proteinExistence type="inferred from homology"/>
<dbReference type="PIRSF" id="PIRSF001455">
    <property type="entry name" value="DHQ_synth"/>
    <property type="match status" value="1"/>
</dbReference>
<comment type="catalytic activity">
    <reaction evidence="1 18">
        <text>7-phospho-2-dehydro-3-deoxy-D-arabino-heptonate = 3-dehydroquinate + phosphate</text>
        <dbReference type="Rhea" id="RHEA:21968"/>
        <dbReference type="ChEBI" id="CHEBI:32364"/>
        <dbReference type="ChEBI" id="CHEBI:43474"/>
        <dbReference type="ChEBI" id="CHEBI:58394"/>
        <dbReference type="EC" id="4.2.3.4"/>
    </reaction>
</comment>
<dbReference type="CDD" id="cd08195">
    <property type="entry name" value="DHQS"/>
    <property type="match status" value="1"/>
</dbReference>
<dbReference type="EMBL" id="PVXP01000050">
    <property type="protein sequence ID" value="PRR82875.1"/>
    <property type="molecule type" value="Genomic_DNA"/>
</dbReference>
<comment type="function">
    <text evidence="18">Catalyzes the conversion of 3-deoxy-D-arabino-heptulosonate 7-phosphate (DAHP) to dehydroquinate (DHQ).</text>
</comment>
<keyword evidence="11 18" id="KW-0479">Metal-binding</keyword>
<comment type="cofactor">
    <cofactor evidence="2 18">
        <name>NAD(+)</name>
        <dbReference type="ChEBI" id="CHEBI:57540"/>
    </cofactor>
</comment>
<feature type="binding site" evidence="18">
    <location>
        <begin position="130"/>
        <end position="131"/>
    </location>
    <ligand>
        <name>NAD(+)</name>
        <dbReference type="ChEBI" id="CHEBI:57540"/>
    </ligand>
</feature>
<keyword evidence="14 18" id="KW-0520">NAD</keyword>
<evidence type="ECO:0000259" key="19">
    <source>
        <dbReference type="Pfam" id="PF01761"/>
    </source>
</evidence>
<dbReference type="Pfam" id="PF24621">
    <property type="entry name" value="DHQS_C"/>
    <property type="match status" value="1"/>
</dbReference>
<dbReference type="Gene3D" id="1.20.1090.10">
    <property type="entry name" value="Dehydroquinate synthase-like - alpha domain"/>
    <property type="match status" value="1"/>
</dbReference>
<dbReference type="Proteomes" id="UP000237798">
    <property type="component" value="Unassembled WGS sequence"/>
</dbReference>
<dbReference type="InterPro" id="IPR016037">
    <property type="entry name" value="DHQ_synth_AroB"/>
</dbReference>
<evidence type="ECO:0000256" key="10">
    <source>
        <dbReference type="ARBA" id="ARBA00022605"/>
    </source>
</evidence>
<dbReference type="InterPro" id="IPR030960">
    <property type="entry name" value="DHQS/DOIS_N"/>
</dbReference>
<feature type="binding site" evidence="18">
    <location>
        <position position="143"/>
    </location>
    <ligand>
        <name>NAD(+)</name>
        <dbReference type="ChEBI" id="CHEBI:57540"/>
    </ligand>
</feature>
<dbReference type="InterPro" id="IPR030963">
    <property type="entry name" value="DHQ_synth_fam"/>
</dbReference>
<gene>
    <name evidence="18 21" type="primary">aroB</name>
    <name evidence="21" type="ORF">CLLU_27610</name>
</gene>
<evidence type="ECO:0000256" key="9">
    <source>
        <dbReference type="ARBA" id="ARBA00022490"/>
    </source>
</evidence>
<evidence type="ECO:0000256" key="1">
    <source>
        <dbReference type="ARBA" id="ARBA00001393"/>
    </source>
</evidence>
<feature type="binding site" evidence="18">
    <location>
        <position position="263"/>
    </location>
    <ligand>
        <name>Zn(2+)</name>
        <dbReference type="ChEBI" id="CHEBI:29105"/>
    </ligand>
</feature>
<dbReference type="GO" id="GO:0003856">
    <property type="term" value="F:3-dehydroquinate synthase activity"/>
    <property type="evidence" value="ECO:0007669"/>
    <property type="project" value="UniProtKB-UniRule"/>
</dbReference>
<dbReference type="FunFam" id="3.40.50.1970:FF:000007">
    <property type="entry name" value="Pentafunctional AROM polypeptide"/>
    <property type="match status" value="1"/>
</dbReference>
<evidence type="ECO:0000256" key="14">
    <source>
        <dbReference type="ARBA" id="ARBA00023027"/>
    </source>
</evidence>
<keyword evidence="13 18" id="KW-0862">Zinc</keyword>
<feature type="binding site" evidence="18">
    <location>
        <position position="185"/>
    </location>
    <ligand>
        <name>Zn(2+)</name>
        <dbReference type="ChEBI" id="CHEBI:29105"/>
    </ligand>
</feature>
<keyword evidence="22" id="KW-1185">Reference proteome</keyword>
<organism evidence="21 22">
    <name type="scientific">Clostridium luticellarii</name>
    <dbReference type="NCBI Taxonomy" id="1691940"/>
    <lineage>
        <taxon>Bacteria</taxon>
        <taxon>Bacillati</taxon>
        <taxon>Bacillota</taxon>
        <taxon>Clostridia</taxon>
        <taxon>Eubacteriales</taxon>
        <taxon>Clostridiaceae</taxon>
        <taxon>Clostridium</taxon>
    </lineage>
</organism>
<dbReference type="InterPro" id="IPR056179">
    <property type="entry name" value="DHQS_C"/>
</dbReference>
<evidence type="ECO:0000256" key="5">
    <source>
        <dbReference type="ARBA" id="ARBA00004661"/>
    </source>
</evidence>
<evidence type="ECO:0000256" key="7">
    <source>
        <dbReference type="ARBA" id="ARBA00013031"/>
    </source>
</evidence>
<dbReference type="NCBIfam" id="TIGR01357">
    <property type="entry name" value="aroB"/>
    <property type="match status" value="1"/>
</dbReference>
<dbReference type="OrthoDB" id="9806583at2"/>
<protein>
    <recommendedName>
        <fullName evidence="8 18">3-dehydroquinate synthase</fullName>
        <shortName evidence="18">DHQS</shortName>
        <ecNumber evidence="7 18">4.2.3.4</ecNumber>
    </recommendedName>
</protein>
<dbReference type="AlphaFoldDB" id="A0A2T0BG54"/>
<evidence type="ECO:0000256" key="18">
    <source>
        <dbReference type="HAMAP-Rule" id="MF_00110"/>
    </source>
</evidence>